<evidence type="ECO:0000313" key="2">
    <source>
        <dbReference type="EMBL" id="CCU72142.1"/>
    </source>
</evidence>
<dbReference type="EMBL" id="HF680312">
    <property type="protein sequence ID" value="CCU72142.1"/>
    <property type="molecule type" value="Genomic_DNA"/>
</dbReference>
<name>M5DSJ1_9GAMM</name>
<accession>M5DSJ1</accession>
<feature type="chain" id="PRO_5004065541" evidence="1">
    <location>
        <begin position="22"/>
        <end position="371"/>
    </location>
</feature>
<keyword evidence="1" id="KW-0732">Signal</keyword>
<organism evidence="2 3">
    <name type="scientific">Thalassolituus oleivorans MIL-1</name>
    <dbReference type="NCBI Taxonomy" id="1298593"/>
    <lineage>
        <taxon>Bacteria</taxon>
        <taxon>Pseudomonadati</taxon>
        <taxon>Pseudomonadota</taxon>
        <taxon>Gammaproteobacteria</taxon>
        <taxon>Oceanospirillales</taxon>
        <taxon>Oceanospirillaceae</taxon>
        <taxon>Thalassolituus</taxon>
    </lineage>
</organism>
<dbReference type="Proteomes" id="UP000011866">
    <property type="component" value="Chromosome"/>
</dbReference>
<dbReference type="HOGENOM" id="CLU_046122_0_0_6"/>
<protein>
    <submittedName>
        <fullName evidence="2">Phosphate-selective porin O and P</fullName>
    </submittedName>
</protein>
<dbReference type="SUPFAM" id="SSF56935">
    <property type="entry name" value="Porins"/>
    <property type="match status" value="1"/>
</dbReference>
<dbReference type="GeneID" id="79176578"/>
<gene>
    <name evidence="2" type="ORF">TOL_1718</name>
</gene>
<dbReference type="RefSeq" id="WP_015486868.1">
    <property type="nucleotide sequence ID" value="NC_020888.1"/>
</dbReference>
<evidence type="ECO:0000313" key="3">
    <source>
        <dbReference type="Proteomes" id="UP000011866"/>
    </source>
</evidence>
<reference evidence="2 3" key="1">
    <citation type="journal article" date="2013" name="Genome Announc.">
        <title>Genome Sequence of Thalassolituus oleivorans MIL-1 (DSM 14913T).</title>
        <authorList>
            <person name="Golyshin P.N."/>
            <person name="Werner J."/>
            <person name="Chernikova T.N."/>
            <person name="Tran H."/>
            <person name="Ferrer M."/>
            <person name="Yakimov M.M."/>
            <person name="Teeling H."/>
            <person name="Golyshina O.V."/>
        </authorList>
    </citation>
    <scope>NUCLEOTIDE SEQUENCE [LARGE SCALE GENOMIC DNA]</scope>
    <source>
        <strain evidence="2 3">MIL-1</strain>
    </source>
</reference>
<proteinExistence type="predicted"/>
<dbReference type="eggNOG" id="COG2960">
    <property type="taxonomic scope" value="Bacteria"/>
</dbReference>
<dbReference type="KEGG" id="tol:TOL_1718"/>
<dbReference type="AlphaFoldDB" id="M5DSJ1"/>
<evidence type="ECO:0000256" key="1">
    <source>
        <dbReference type="SAM" id="SignalP"/>
    </source>
</evidence>
<dbReference type="Gene3D" id="2.40.160.10">
    <property type="entry name" value="Porin"/>
    <property type="match status" value="1"/>
</dbReference>
<dbReference type="PATRIC" id="fig|1298593.3.peg.1646"/>
<sequence length="371" mass="40824">MPVKYLAAITVAASSLSAANASEIDSARFVLSGYGDVKYETSELQDSSAYSARFVPIFLFSLSDKVHVEAETEISLNAEGETEVELEYADLHYFLTDTTTLTAGKFLVPFGQFGPNIHPSWINRSPWTPGIYGSHGSSQAMEALLPILSDVGVAIQQTFVIGNHQKIFVDLYSTNGPGIEADEHEEDLAEEATEEDGHAELPELAFEAGSGDNNKNKAFGGRVAYAMLPGIEVGTSYYSATYDDDETLDFTAQGFDVNLIGSHYLVRGEYIETQTDGLEEEKGENEIHTFKRDGWYLQGTLQTGKIWSSLAGTELVLEYAETNKLAEASRWMVGVNYWLDARAVIKIAYDDTDVEEGEDDQRLAIQLSYGF</sequence>
<keyword evidence="3" id="KW-1185">Reference proteome</keyword>
<feature type="signal peptide" evidence="1">
    <location>
        <begin position="1"/>
        <end position="21"/>
    </location>
</feature>
<dbReference type="InterPro" id="IPR023614">
    <property type="entry name" value="Porin_dom_sf"/>
</dbReference>